<feature type="domain" description="NADP-dependent oxidoreductase" evidence="2">
    <location>
        <begin position="17"/>
        <end position="309"/>
    </location>
</feature>
<protein>
    <submittedName>
        <fullName evidence="3">Aldo/keto reductase</fullName>
    </submittedName>
</protein>
<sequence>MKTRTLGRNGPQVSAQGLGCMGMSEFYGRGDDAQNVATLERALERGITFWDTSDAYGPHTNEALIGRVLQGRREAVFLATKFGIVRDPDDPSRRGISGRPEYVRTAVEGSLRRLKTDHIDLYYQHRVDREVPIEETVGAMARLVEEGKVRYLGLSEASAATIARAVKVHPIAALQSEYSLWTRDPETTGTLAACREHGLALVAYSPLGRGFLTGAITRPEDFAEDDYRRHNPRFMGENFTRNLALVDKVKGIAADKGCTAGQLALAWVLAKGDDIVPIPGTKRVPYLDENVDAMDVVLSPDEIAQIDAVFPPDAAAGDRYQAVMMGTING</sequence>
<evidence type="ECO:0000313" key="4">
    <source>
        <dbReference type="Proteomes" id="UP001528850"/>
    </source>
</evidence>
<evidence type="ECO:0000259" key="2">
    <source>
        <dbReference type="Pfam" id="PF00248"/>
    </source>
</evidence>
<dbReference type="SUPFAM" id="SSF51430">
    <property type="entry name" value="NAD(P)-linked oxidoreductase"/>
    <property type="match status" value="1"/>
</dbReference>
<keyword evidence="1" id="KW-0560">Oxidoreductase</keyword>
<organism evidence="3 4">
    <name type="scientific">Luteibacter sahnii</name>
    <dbReference type="NCBI Taxonomy" id="3021977"/>
    <lineage>
        <taxon>Bacteria</taxon>
        <taxon>Pseudomonadati</taxon>
        <taxon>Pseudomonadota</taxon>
        <taxon>Gammaproteobacteria</taxon>
        <taxon>Lysobacterales</taxon>
        <taxon>Rhodanobacteraceae</taxon>
        <taxon>Luteibacter</taxon>
    </lineage>
</organism>
<dbReference type="EMBL" id="JARJJS010000004">
    <property type="protein sequence ID" value="MDF4026195.1"/>
    <property type="molecule type" value="Genomic_DNA"/>
</dbReference>
<evidence type="ECO:0000313" key="3">
    <source>
        <dbReference type="EMBL" id="MDF4026195.1"/>
    </source>
</evidence>
<dbReference type="PANTHER" id="PTHR43625">
    <property type="entry name" value="AFLATOXIN B1 ALDEHYDE REDUCTASE"/>
    <property type="match status" value="1"/>
</dbReference>
<reference evidence="3 4" key="1">
    <citation type="journal article" date="2024" name="Curr. Microbiol.">
        <title>Luteibacter sahnii sp. nov., A Novel Yellow-Colored Xanthomonadin Pigment Producing Probiotic Bacterium from Healthy Rice Seed Microbiome.</title>
        <authorList>
            <person name="Jaiswal G."/>
            <person name="Rana R."/>
            <person name="Nayak P.K."/>
            <person name="Chouhan R."/>
            <person name="Gandhi S.G."/>
            <person name="Patel H.K."/>
            <person name="Patil P.B."/>
        </authorList>
    </citation>
    <scope>NUCLEOTIDE SEQUENCE [LARGE SCALE GENOMIC DNA]</scope>
    <source>
        <strain evidence="3 4">PPL201</strain>
    </source>
</reference>
<accession>A0ABT6BDG7</accession>
<proteinExistence type="predicted"/>
<evidence type="ECO:0000256" key="1">
    <source>
        <dbReference type="ARBA" id="ARBA00023002"/>
    </source>
</evidence>
<dbReference type="Pfam" id="PF00248">
    <property type="entry name" value="Aldo_ket_red"/>
    <property type="match status" value="1"/>
</dbReference>
<comment type="caution">
    <text evidence="3">The sequence shown here is derived from an EMBL/GenBank/DDBJ whole genome shotgun (WGS) entry which is preliminary data.</text>
</comment>
<dbReference type="InterPro" id="IPR023210">
    <property type="entry name" value="NADP_OxRdtase_dom"/>
</dbReference>
<dbReference type="PANTHER" id="PTHR43625:SF40">
    <property type="entry name" value="ALDO-KETO REDUCTASE YAKC [NADP(+)]"/>
    <property type="match status" value="1"/>
</dbReference>
<dbReference type="Proteomes" id="UP001528850">
    <property type="component" value="Unassembled WGS sequence"/>
</dbReference>
<name>A0ABT6BDG7_9GAMM</name>
<dbReference type="CDD" id="cd19076">
    <property type="entry name" value="AKR_AKR13A_13D"/>
    <property type="match status" value="1"/>
</dbReference>
<dbReference type="InterPro" id="IPR036812">
    <property type="entry name" value="NAD(P)_OxRdtase_dom_sf"/>
</dbReference>
<dbReference type="Gene3D" id="3.20.20.100">
    <property type="entry name" value="NADP-dependent oxidoreductase domain"/>
    <property type="match status" value="1"/>
</dbReference>
<gene>
    <name evidence="3" type="ORF">P3W24_14560</name>
</gene>
<keyword evidence="4" id="KW-1185">Reference proteome</keyword>
<dbReference type="InterPro" id="IPR050791">
    <property type="entry name" value="Aldo-Keto_reductase"/>
</dbReference>